<reference evidence="2" key="1">
    <citation type="submission" date="2020-10" db="EMBL/GenBank/DDBJ databases">
        <title>Sequencing the genomes of 1000 actinobacteria strains.</title>
        <authorList>
            <person name="Klenk H.-P."/>
        </authorList>
    </citation>
    <scope>NUCLEOTIDE SEQUENCE</scope>
    <source>
        <strain evidence="2">DSM 46832</strain>
    </source>
</reference>
<feature type="repeat" description="TPR" evidence="1">
    <location>
        <begin position="381"/>
        <end position="414"/>
    </location>
</feature>
<comment type="caution">
    <text evidence="2">The sequence shown here is derived from an EMBL/GenBank/DDBJ whole genome shotgun (WGS) entry which is preliminary data.</text>
</comment>
<dbReference type="SMART" id="SM00028">
    <property type="entry name" value="TPR"/>
    <property type="match status" value="4"/>
</dbReference>
<sequence>MRRLPRIRLRSLAILGLATVLLLGIGGVLGLRSSAPATGEVVPQVDRLAATIDRAQEQLRRVPGDHGSWATLGLAYLEQARVTADPTFFARADGALRQSLAVRADDNSAAMAGLGALANARHDFTGAADWARKALRSNPYSAEAYAVLADAETQLGHPDAATRAVQDLLDLRPGLSALTRASYDHEQHGRTAEATGLMRQALAAAFDPAEVAFCRYQLGELAWHSGDLAGAEREYTATGSGYPPLIQGRAKVAAARGRQGEALAGYAELTSRSPTPGYLLEYAELLMAAGRGAEAEAQLALAAATHRLFTDNGGADDLAGAAIALARSQPAEALALARREWQRRQFAEVADMLGWALHANGKYADALGYARRAEALGAHNAKYAYHLGMIELALGDRDAARRDLARALHINPYFSPLDAPAAARTLAGLGTP</sequence>
<dbReference type="Proteomes" id="UP000649753">
    <property type="component" value="Unassembled WGS sequence"/>
</dbReference>
<dbReference type="SUPFAM" id="SSF48452">
    <property type="entry name" value="TPR-like"/>
    <property type="match status" value="2"/>
</dbReference>
<gene>
    <name evidence="2" type="ORF">H4W31_007521</name>
</gene>
<dbReference type="Pfam" id="PF13181">
    <property type="entry name" value="TPR_8"/>
    <property type="match status" value="1"/>
</dbReference>
<organism evidence="2 3">
    <name type="scientific">Plantactinospora soyae</name>
    <dbReference type="NCBI Taxonomy" id="1544732"/>
    <lineage>
        <taxon>Bacteria</taxon>
        <taxon>Bacillati</taxon>
        <taxon>Actinomycetota</taxon>
        <taxon>Actinomycetes</taxon>
        <taxon>Micromonosporales</taxon>
        <taxon>Micromonosporaceae</taxon>
        <taxon>Plantactinospora</taxon>
    </lineage>
</organism>
<dbReference type="AlphaFoldDB" id="A0A927MBV7"/>
<dbReference type="InterPro" id="IPR019734">
    <property type="entry name" value="TPR_rpt"/>
</dbReference>
<keyword evidence="1" id="KW-0802">TPR repeat</keyword>
<evidence type="ECO:0000313" key="2">
    <source>
        <dbReference type="EMBL" id="MBE1491883.1"/>
    </source>
</evidence>
<evidence type="ECO:0000313" key="3">
    <source>
        <dbReference type="Proteomes" id="UP000649753"/>
    </source>
</evidence>
<name>A0A927MBV7_9ACTN</name>
<evidence type="ECO:0000256" key="1">
    <source>
        <dbReference type="PROSITE-ProRule" id="PRU00339"/>
    </source>
</evidence>
<dbReference type="PROSITE" id="PS50005">
    <property type="entry name" value="TPR"/>
    <property type="match status" value="1"/>
</dbReference>
<dbReference type="Gene3D" id="1.25.40.10">
    <property type="entry name" value="Tetratricopeptide repeat domain"/>
    <property type="match status" value="3"/>
</dbReference>
<accession>A0A927MBV7</accession>
<dbReference type="InterPro" id="IPR011990">
    <property type="entry name" value="TPR-like_helical_dom_sf"/>
</dbReference>
<proteinExistence type="predicted"/>
<keyword evidence="3" id="KW-1185">Reference proteome</keyword>
<protein>
    <submittedName>
        <fullName evidence="2">Tetratricopeptide (TPR) repeat protein</fullName>
    </submittedName>
</protein>
<dbReference type="RefSeq" id="WP_192770873.1">
    <property type="nucleotide sequence ID" value="NZ_JADBEB010000001.1"/>
</dbReference>
<dbReference type="EMBL" id="JADBEB010000001">
    <property type="protein sequence ID" value="MBE1491883.1"/>
    <property type="molecule type" value="Genomic_DNA"/>
</dbReference>